<name>A0A831Z1Z2_UNCKA</name>
<sequence length="413" mass="45952">MWRKIAANTVYQLGGKGFSILANILILALVTRSLGVAQFGEYILVTTVPTFLYLLGDFGLNAVFLREVARNNHHVDKFGSLLSLRMLLAAISVLLGLAYAFLYPHAPLVRLGIILALTTVFTQGVFVSLNALFQHNLRYDLSVLAGIFAHVVAAALVVWGFFNRAGFMFFVLTWVATYFSVTFLALILSRKIAERPRFSWDPEWIRQIFRATLPIGLMLVFSQVSWMADVFLLRALDSAEAVGIYRLGYKVFENILPIPIFFVNALYPVMLQDHKQSLVALWGRLSRGIWILLVSALVLAALGLAAAPVLISILGGADFGDSILVLRVLVISLPVFFLTAPLQWFLITVGKERVLPLIYAAAAVLNVWVNFSFIPKYSYFASLFATIAAEILILSLLLFQVIRFKRGTVKARS</sequence>
<evidence type="ECO:0000256" key="1">
    <source>
        <dbReference type="ARBA" id="ARBA00004651"/>
    </source>
</evidence>
<dbReference type="PANTHER" id="PTHR30250">
    <property type="entry name" value="PST FAMILY PREDICTED COLANIC ACID TRANSPORTER"/>
    <property type="match status" value="1"/>
</dbReference>
<protein>
    <recommendedName>
        <fullName evidence="8">Flippase</fullName>
    </recommendedName>
</protein>
<feature type="transmembrane region" description="Helical" evidence="6">
    <location>
        <begin position="247"/>
        <end position="267"/>
    </location>
</feature>
<feature type="transmembrane region" description="Helical" evidence="6">
    <location>
        <begin position="379"/>
        <end position="402"/>
    </location>
</feature>
<feature type="transmembrane region" description="Helical" evidence="6">
    <location>
        <begin position="51"/>
        <end position="69"/>
    </location>
</feature>
<evidence type="ECO:0000256" key="5">
    <source>
        <dbReference type="ARBA" id="ARBA00023136"/>
    </source>
</evidence>
<evidence type="ECO:0008006" key="8">
    <source>
        <dbReference type="Google" id="ProtNLM"/>
    </source>
</evidence>
<organism evidence="7">
    <name type="scientific">candidate division WWE3 bacterium</name>
    <dbReference type="NCBI Taxonomy" id="2053526"/>
    <lineage>
        <taxon>Bacteria</taxon>
        <taxon>Katanobacteria</taxon>
    </lineage>
</organism>
<feature type="transmembrane region" description="Helical" evidence="6">
    <location>
        <begin position="20"/>
        <end position="39"/>
    </location>
</feature>
<dbReference type="InterPro" id="IPR050833">
    <property type="entry name" value="Poly_Biosynth_Transport"/>
</dbReference>
<evidence type="ECO:0000256" key="6">
    <source>
        <dbReference type="SAM" id="Phobius"/>
    </source>
</evidence>
<proteinExistence type="predicted"/>
<dbReference type="GO" id="GO:0005886">
    <property type="term" value="C:plasma membrane"/>
    <property type="evidence" value="ECO:0007669"/>
    <property type="project" value="UniProtKB-SubCell"/>
</dbReference>
<evidence type="ECO:0000256" key="3">
    <source>
        <dbReference type="ARBA" id="ARBA00022692"/>
    </source>
</evidence>
<keyword evidence="5 6" id="KW-0472">Membrane</keyword>
<keyword evidence="2" id="KW-1003">Cell membrane</keyword>
<feature type="transmembrane region" description="Helical" evidence="6">
    <location>
        <begin position="141"/>
        <end position="161"/>
    </location>
</feature>
<dbReference type="AlphaFoldDB" id="A0A831Z1Z2"/>
<evidence type="ECO:0000313" key="7">
    <source>
        <dbReference type="EMBL" id="HEX61574.1"/>
    </source>
</evidence>
<evidence type="ECO:0000256" key="4">
    <source>
        <dbReference type="ARBA" id="ARBA00022989"/>
    </source>
</evidence>
<feature type="transmembrane region" description="Helical" evidence="6">
    <location>
        <begin position="354"/>
        <end position="373"/>
    </location>
</feature>
<comment type="caution">
    <text evidence="7">The sequence shown here is derived from an EMBL/GenBank/DDBJ whole genome shotgun (WGS) entry which is preliminary data.</text>
</comment>
<feature type="transmembrane region" description="Helical" evidence="6">
    <location>
        <begin position="323"/>
        <end position="347"/>
    </location>
</feature>
<gene>
    <name evidence="7" type="ORF">ENR01_00210</name>
</gene>
<feature type="transmembrane region" description="Helical" evidence="6">
    <location>
        <begin position="81"/>
        <end position="102"/>
    </location>
</feature>
<dbReference type="PANTHER" id="PTHR30250:SF11">
    <property type="entry name" value="O-ANTIGEN TRANSPORTER-RELATED"/>
    <property type="match status" value="1"/>
</dbReference>
<keyword evidence="4 6" id="KW-1133">Transmembrane helix</keyword>
<dbReference type="InterPro" id="IPR002797">
    <property type="entry name" value="Polysacc_synth"/>
</dbReference>
<evidence type="ECO:0000256" key="2">
    <source>
        <dbReference type="ARBA" id="ARBA00022475"/>
    </source>
</evidence>
<comment type="subcellular location">
    <subcellularLocation>
        <location evidence="1">Cell membrane</location>
        <topology evidence="1">Multi-pass membrane protein</topology>
    </subcellularLocation>
</comment>
<keyword evidence="3 6" id="KW-0812">Transmembrane</keyword>
<dbReference type="EMBL" id="DSPJ01000006">
    <property type="protein sequence ID" value="HEX61574.1"/>
    <property type="molecule type" value="Genomic_DNA"/>
</dbReference>
<feature type="transmembrane region" description="Helical" evidence="6">
    <location>
        <begin position="288"/>
        <end position="311"/>
    </location>
</feature>
<reference evidence="7" key="1">
    <citation type="journal article" date="2020" name="mSystems">
        <title>Genome- and Community-Level Interaction Insights into Carbon Utilization and Element Cycling Functions of Hydrothermarchaeota in Hydrothermal Sediment.</title>
        <authorList>
            <person name="Zhou Z."/>
            <person name="Liu Y."/>
            <person name="Xu W."/>
            <person name="Pan J."/>
            <person name="Luo Z.H."/>
            <person name="Li M."/>
        </authorList>
    </citation>
    <scope>NUCLEOTIDE SEQUENCE [LARGE SCALE GENOMIC DNA]</scope>
    <source>
        <strain evidence="7">SpSt-361</strain>
    </source>
</reference>
<feature type="transmembrane region" description="Helical" evidence="6">
    <location>
        <begin position="208"/>
        <end position="227"/>
    </location>
</feature>
<dbReference type="Pfam" id="PF01943">
    <property type="entry name" value="Polysacc_synt"/>
    <property type="match status" value="1"/>
</dbReference>
<accession>A0A831Z1Z2</accession>
<feature type="transmembrane region" description="Helical" evidence="6">
    <location>
        <begin position="108"/>
        <end position="129"/>
    </location>
</feature>
<feature type="transmembrane region" description="Helical" evidence="6">
    <location>
        <begin position="167"/>
        <end position="188"/>
    </location>
</feature>